<dbReference type="GO" id="GO:0003723">
    <property type="term" value="F:RNA binding"/>
    <property type="evidence" value="ECO:0007669"/>
    <property type="project" value="InterPro"/>
</dbReference>
<dbReference type="InterPro" id="IPR043502">
    <property type="entry name" value="DNA/RNA_pol_sf"/>
</dbReference>
<evidence type="ECO:0000313" key="12">
    <source>
        <dbReference type="Proteomes" id="UP000778970"/>
    </source>
</evidence>
<keyword evidence="3" id="KW-0548">Nucleotidyltransferase</keyword>
<dbReference type="Gene3D" id="3.30.70.270">
    <property type="match status" value="1"/>
</dbReference>
<dbReference type="CDD" id="cd03487">
    <property type="entry name" value="RT_Bac_retron_II"/>
    <property type="match status" value="1"/>
</dbReference>
<dbReference type="GO" id="GO:0003964">
    <property type="term" value="F:RNA-directed DNA polymerase activity"/>
    <property type="evidence" value="ECO:0007669"/>
    <property type="project" value="UniProtKB-KW"/>
</dbReference>
<reference evidence="11" key="1">
    <citation type="submission" date="2017-08" db="EMBL/GenBank/DDBJ databases">
        <authorList>
            <person name="Imhoff J.F."/>
            <person name="Rahn T."/>
            <person name="Kuenzel S."/>
            <person name="Neulinger S.C."/>
        </authorList>
    </citation>
    <scope>NUCLEOTIDE SEQUENCE</scope>
    <source>
        <strain evidence="11">DSM 9154</strain>
    </source>
</reference>
<evidence type="ECO:0000256" key="8">
    <source>
        <dbReference type="ARBA" id="ARBA00034120"/>
    </source>
</evidence>
<keyword evidence="2" id="KW-0808">Transferase</keyword>
<comment type="similarity">
    <text evidence="8">Belongs to the bacterial reverse transcriptase family.</text>
</comment>
<dbReference type="EMBL" id="NRRE01000008">
    <property type="protein sequence ID" value="MBK1695936.1"/>
    <property type="molecule type" value="Genomic_DNA"/>
</dbReference>
<dbReference type="GO" id="GO:0046872">
    <property type="term" value="F:metal ion binding"/>
    <property type="evidence" value="ECO:0007669"/>
    <property type="project" value="UniProtKB-KW"/>
</dbReference>
<comment type="caution">
    <text evidence="11">The sequence shown here is derived from an EMBL/GenBank/DDBJ whole genome shotgun (WGS) entry which is preliminary data.</text>
</comment>
<evidence type="ECO:0000256" key="5">
    <source>
        <dbReference type="ARBA" id="ARBA00022842"/>
    </source>
</evidence>
<dbReference type="InterPro" id="IPR000123">
    <property type="entry name" value="Reverse_transcriptase_msDNA"/>
</dbReference>
<keyword evidence="6 11" id="KW-0695">RNA-directed DNA polymerase</keyword>
<accession>A0A934UYZ2</accession>
<keyword evidence="4" id="KW-0479">Metal-binding</keyword>
<gene>
    <name evidence="11" type="ORF">CKO21_01570</name>
</gene>
<feature type="domain" description="Reverse transcriptase" evidence="10">
    <location>
        <begin position="64"/>
        <end position="274"/>
    </location>
</feature>
<dbReference type="Pfam" id="PF00078">
    <property type="entry name" value="RVT_1"/>
    <property type="match status" value="1"/>
</dbReference>
<evidence type="ECO:0000256" key="3">
    <source>
        <dbReference type="ARBA" id="ARBA00022695"/>
    </source>
</evidence>
<comment type="catalytic activity">
    <reaction evidence="9">
        <text>DNA(n) + a 2'-deoxyribonucleoside 5'-triphosphate = DNA(n+1) + diphosphate</text>
        <dbReference type="Rhea" id="RHEA:22508"/>
        <dbReference type="Rhea" id="RHEA-COMP:17339"/>
        <dbReference type="Rhea" id="RHEA-COMP:17340"/>
        <dbReference type="ChEBI" id="CHEBI:33019"/>
        <dbReference type="ChEBI" id="CHEBI:61560"/>
        <dbReference type="ChEBI" id="CHEBI:173112"/>
        <dbReference type="EC" id="2.7.7.49"/>
    </reaction>
</comment>
<evidence type="ECO:0000256" key="6">
    <source>
        <dbReference type="ARBA" id="ARBA00022918"/>
    </source>
</evidence>
<keyword evidence="12" id="KW-1185">Reference proteome</keyword>
<evidence type="ECO:0000256" key="4">
    <source>
        <dbReference type="ARBA" id="ARBA00022723"/>
    </source>
</evidence>
<dbReference type="PANTHER" id="PTHR34047">
    <property type="entry name" value="NUCLEAR INTRON MATURASE 1, MITOCHONDRIAL-RELATED"/>
    <property type="match status" value="1"/>
</dbReference>
<keyword evidence="7" id="KW-0051">Antiviral defense</keyword>
<name>A0A934UYZ2_9PROT</name>
<dbReference type="PRINTS" id="PR00866">
    <property type="entry name" value="RNADNAPOLMS"/>
</dbReference>
<dbReference type="AlphaFoldDB" id="A0A934UYZ2"/>
<protein>
    <recommendedName>
        <fullName evidence="1">RNA-directed DNA polymerase</fullName>
        <ecNumber evidence="1">2.7.7.49</ecNumber>
    </recommendedName>
</protein>
<evidence type="ECO:0000256" key="2">
    <source>
        <dbReference type="ARBA" id="ARBA00022679"/>
    </source>
</evidence>
<dbReference type="SUPFAM" id="SSF56672">
    <property type="entry name" value="DNA/RNA polymerases"/>
    <property type="match status" value="1"/>
</dbReference>
<dbReference type="PANTHER" id="PTHR34047:SF7">
    <property type="entry name" value="RNA-DIRECTED DNA POLYMERASE"/>
    <property type="match status" value="1"/>
</dbReference>
<evidence type="ECO:0000313" key="11">
    <source>
        <dbReference type="EMBL" id="MBK1695936.1"/>
    </source>
</evidence>
<reference evidence="11" key="2">
    <citation type="journal article" date="2020" name="Microorganisms">
        <title>Osmotic Adaptation and Compatible Solute Biosynthesis of Phototrophic Bacteria as Revealed from Genome Analyses.</title>
        <authorList>
            <person name="Imhoff J.F."/>
            <person name="Rahn T."/>
            <person name="Kunzel S."/>
            <person name="Keller A."/>
            <person name="Neulinger S.C."/>
        </authorList>
    </citation>
    <scope>NUCLEOTIDE SEQUENCE</scope>
    <source>
        <strain evidence="11">DSM 9154</strain>
    </source>
</reference>
<evidence type="ECO:0000256" key="9">
    <source>
        <dbReference type="ARBA" id="ARBA00048173"/>
    </source>
</evidence>
<proteinExistence type="inferred from homology"/>
<dbReference type="PROSITE" id="PS50878">
    <property type="entry name" value="RT_POL"/>
    <property type="match status" value="1"/>
</dbReference>
<dbReference type="Proteomes" id="UP000778970">
    <property type="component" value="Unassembled WGS sequence"/>
</dbReference>
<dbReference type="NCBIfam" id="NF038233">
    <property type="entry name" value="retron_St85_RT"/>
    <property type="match status" value="1"/>
</dbReference>
<dbReference type="EC" id="2.7.7.49" evidence="1"/>
<dbReference type="InterPro" id="IPR043128">
    <property type="entry name" value="Rev_trsase/Diguanyl_cyclase"/>
</dbReference>
<evidence type="ECO:0000256" key="7">
    <source>
        <dbReference type="ARBA" id="ARBA00023118"/>
    </source>
</evidence>
<dbReference type="InterPro" id="IPR000477">
    <property type="entry name" value="RT_dom"/>
</dbReference>
<dbReference type="GO" id="GO:0051607">
    <property type="term" value="P:defense response to virus"/>
    <property type="evidence" value="ECO:0007669"/>
    <property type="project" value="UniProtKB-KW"/>
</dbReference>
<keyword evidence="5" id="KW-0460">Magnesium</keyword>
<evidence type="ECO:0000259" key="10">
    <source>
        <dbReference type="PROSITE" id="PS50878"/>
    </source>
</evidence>
<organism evidence="11 12">
    <name type="scientific">Rhodovibrio salinarum</name>
    <dbReference type="NCBI Taxonomy" id="1087"/>
    <lineage>
        <taxon>Bacteria</taxon>
        <taxon>Pseudomonadati</taxon>
        <taxon>Pseudomonadota</taxon>
        <taxon>Alphaproteobacteria</taxon>
        <taxon>Rhodospirillales</taxon>
        <taxon>Rhodovibrionaceae</taxon>
        <taxon>Rhodovibrio</taxon>
    </lineage>
</organism>
<dbReference type="RefSeq" id="WP_081728432.1">
    <property type="nucleotide sequence ID" value="NZ_NRRE01000008.1"/>
</dbReference>
<sequence>MRTHRDLASSWAAYEAAFIIEARRRGYSDDDVRTCLSYAKKLHLSNLPVIYDQAHFSDRVGYDISYIRRASNDPEHFYRTFNVPKKSGGVRQINEPLPSLKEIQRWILDNILGAMSVNPCAKAFVVGRDVRDNARFHRNQRIVINVDVKDFFPSITHRQIRMIFLKAGYSPEVGELLTQLCCLDGVLPQGAPTSPYISNLVCRPLDERLFGYAKKNGLRYTRYSDDISVSGDMEPAEVLQFVKKVCREHGFKIHPDKIRVLGPGRQKRVTGIVVNKHLQVPRKKRRVLRQSVYYIKKFGLDEHLSKTKNNRRNFLDHLMGQVNYVLFVNPKDREAQDWLRQLREIKNGAIDYRD</sequence>
<evidence type="ECO:0000256" key="1">
    <source>
        <dbReference type="ARBA" id="ARBA00012493"/>
    </source>
</evidence>
<dbReference type="InterPro" id="IPR051083">
    <property type="entry name" value="GrpII_Intron_Splice-Mob/Def"/>
</dbReference>